<dbReference type="dictyBase" id="DDB_G0273521"/>
<gene>
    <name evidence="2" type="ORF">DDB_G0273427</name>
    <name evidence="3" type="ORF">DDB_G0273521</name>
</gene>
<dbReference type="dictyBase" id="DDB_G0273427"/>
<accession>Q86KI7</accession>
<keyword evidence="1" id="KW-0472">Membrane</keyword>
<organism evidence="3 4">
    <name type="scientific">Dictyostelium discoideum</name>
    <name type="common">Social amoeba</name>
    <dbReference type="NCBI Taxonomy" id="44689"/>
    <lineage>
        <taxon>Eukaryota</taxon>
        <taxon>Amoebozoa</taxon>
        <taxon>Evosea</taxon>
        <taxon>Eumycetozoa</taxon>
        <taxon>Dictyostelia</taxon>
        <taxon>Dictyosteliales</taxon>
        <taxon>Dictyosteliaceae</taxon>
        <taxon>Dictyostelium</taxon>
    </lineage>
</organism>
<evidence type="ECO:0000313" key="4">
    <source>
        <dbReference type="Proteomes" id="UP000002195"/>
    </source>
</evidence>
<comment type="caution">
    <text evidence="3">The sequence shown here is derived from an EMBL/GenBank/DDBJ whole genome shotgun (WGS) entry which is preliminary data.</text>
</comment>
<dbReference type="AlphaFoldDB" id="Q557J4"/>
<proteinExistence type="predicted"/>
<reference evidence="3" key="3">
    <citation type="submission" date="2009-08" db="EMBL/GenBank/DDBJ databases">
        <authorList>
            <consortium name="The Dictyostelium discoideum Sequencing Consortium"/>
            <person name="Eichinger L."/>
            <person name="Pachebat J.A."/>
            <person name="Gloeckner G."/>
            <person name="Rajandream M.-A."/>
            <person name="Sucgang R."/>
            <person name="Song J."/>
            <person name="Cox E.C."/>
            <person name="Tunggal B."/>
            <person name="Szafranski K."/>
            <person name="Konfortov B.A."/>
            <person name="Farbrother P."/>
            <person name="Bankier A.T."/>
            <person name="Lehmann R."/>
            <person name="Hamlin N."/>
            <person name="Xu Q."/>
            <person name="Davies R."/>
            <person name="Gaudet P."/>
            <person name="Fey P."/>
            <person name="Pilcher K."/>
            <person name="Chen G."/>
            <person name="Saunders D."/>
            <person name="Sodergren E."/>
            <person name="Davis P."/>
            <person name="Nie X."/>
            <person name="Kerhornou A."/>
            <person name="Hemphill L."/>
            <person name="Bason N."/>
            <person name="Berriman M."/>
            <person name="Desany B."/>
            <person name="Churcher C."/>
            <person name="Cooper J."/>
            <person name="van Driessche N."/>
            <person name="Cronin A."/>
            <person name="Goodhead I."/>
            <person name="Muzny D."/>
            <person name="Hall N."/>
            <person name="Harper D."/>
            <person name="Lindsay R."/>
            <person name="Hauser H."/>
            <person name="James K."/>
            <person name="Quiles M."/>
            <person name="Buchrieser C."/>
            <person name="Wardroper A."/>
            <person name="Thangavelu M."/>
            <person name="Johnson D."/>
            <person name="Knights A."/>
            <person name="Loulseged H."/>
            <person name="Mungall K."/>
            <person name="Price C."/>
            <person name="Ma J."/>
            <person name="Quail M."/>
            <person name="Hernandez J."/>
            <person name="Rabbinowitsch E."/>
            <person name="Steffen D."/>
            <person name="Sanders M."/>
            <person name="Weinstock G."/>
            <person name="Sharp S."/>
            <person name="Just E."/>
            <person name="Shaulsky G."/>
            <person name="Simmonds M."/>
            <person name="Tivey A."/>
            <person name="White B."/>
            <person name="Walker D."/>
            <person name="Woodward J."/>
            <person name="Winckler T."/>
            <person name="Schleicher M."/>
            <person name="Rosenthal A."/>
            <person name="Rivero F."/>
            <person name="Chisholm R.L."/>
            <person name="Gibbs R."/>
            <person name="Loomis W.F."/>
            <person name="Platzer M."/>
            <person name="Kay R.R."/>
            <person name="Williams J."/>
            <person name="Dear P.H."/>
            <person name="Noegel A.A."/>
            <person name="Barrell B."/>
            <person name="Kuspa A."/>
        </authorList>
    </citation>
    <scope>NUCLEOTIDE SEQUENCE</scope>
    <source>
        <strain evidence="3">AX4</strain>
    </source>
</reference>
<accession>Q557J4</accession>
<dbReference type="KEGG" id="ddi:DDB_G0273521"/>
<dbReference type="SMR" id="Q557J4"/>
<dbReference type="Proteomes" id="UP000002195">
    <property type="component" value="Unassembled WGS sequence"/>
</dbReference>
<keyword evidence="4" id="KW-1185">Reference proteome</keyword>
<dbReference type="HOGENOM" id="CLU_2008222_0_0_1"/>
<dbReference type="VEuPathDB" id="AmoebaDB:DDB_G0273521"/>
<keyword evidence="1" id="KW-1133">Transmembrane helix</keyword>
<dbReference type="RefSeq" id="XP_644609.1">
    <property type="nucleotide sequence ID" value="XM_639517.1"/>
</dbReference>
<dbReference type="GeneID" id="8619004"/>
<name>Q557J4_DICDI</name>
<keyword evidence="1" id="KW-0812">Transmembrane</keyword>
<dbReference type="EMBL" id="AAFI02000010">
    <property type="protein sequence ID" value="EAL70715.1"/>
    <property type="molecule type" value="Genomic_DNA"/>
</dbReference>
<feature type="transmembrane region" description="Helical" evidence="1">
    <location>
        <begin position="75"/>
        <end position="100"/>
    </location>
</feature>
<dbReference type="GeneID" id="8618973"/>
<dbReference type="PaxDb" id="44689-DDB0168204"/>
<evidence type="ECO:0000256" key="1">
    <source>
        <dbReference type="SAM" id="Phobius"/>
    </source>
</evidence>
<sequence>MVSTLIYWNNKLCIKYYSLMLYKSNVLIVYNIDTLSYEKYTNFKIPLHHNEKYAQSFIARGGSPIEPNQVKKKNILIPILISIIGFSVIVFIIIVTVLLIKRRNTKKSDEFNKQKDNESEISKQ</sequence>
<evidence type="ECO:0000313" key="3">
    <source>
        <dbReference type="EMBL" id="EAL70715.1"/>
    </source>
</evidence>
<dbReference type="EMBL" id="AAFI02000010">
    <property type="protein sequence ID" value="EAL70668.1"/>
    <property type="molecule type" value="Genomic_DNA"/>
</dbReference>
<dbReference type="RefSeq" id="XP_644641.1">
    <property type="nucleotide sequence ID" value="XM_639549.1"/>
</dbReference>
<evidence type="ECO:0000313" key="2">
    <source>
        <dbReference type="EMBL" id="EAL70668.1"/>
    </source>
</evidence>
<protein>
    <submittedName>
        <fullName evidence="3">Uncharacterized protein</fullName>
    </submittedName>
</protein>
<dbReference type="KEGG" id="ddi:DDB_G0273427"/>
<reference evidence="3 4" key="2">
    <citation type="journal article" date="2005" name="Nature">
        <title>The genome of the social amoeba Dictyostelium discoideum.</title>
        <authorList>
            <consortium name="The Dictyostelium discoideum Sequencing Consortium"/>
            <person name="Eichinger L."/>
            <person name="Pachebat J.A."/>
            <person name="Glockner G."/>
            <person name="Rajandream M.A."/>
            <person name="Sucgang R."/>
            <person name="Berriman M."/>
            <person name="Song J."/>
            <person name="Olsen R."/>
            <person name="Szafranski K."/>
            <person name="Xu Q."/>
            <person name="Tunggal B."/>
            <person name="Kummerfeld S."/>
            <person name="Madera M."/>
            <person name="Konfortov B.A."/>
            <person name="Rivero F."/>
            <person name="Bankier A.T."/>
            <person name="Lehmann R."/>
            <person name="Hamlin N."/>
            <person name="Davies R."/>
            <person name="Gaudet P."/>
            <person name="Fey P."/>
            <person name="Pilcher K."/>
            <person name="Chen G."/>
            <person name="Saunders D."/>
            <person name="Sodergren E."/>
            <person name="Davis P."/>
            <person name="Kerhornou A."/>
            <person name="Nie X."/>
            <person name="Hall N."/>
            <person name="Anjard C."/>
            <person name="Hemphill L."/>
            <person name="Bason N."/>
            <person name="Farbrother P."/>
            <person name="Desany B."/>
            <person name="Just E."/>
            <person name="Morio T."/>
            <person name="Rost R."/>
            <person name="Churcher C."/>
            <person name="Cooper J."/>
            <person name="Haydock S."/>
            <person name="van Driessche N."/>
            <person name="Cronin A."/>
            <person name="Goodhead I."/>
            <person name="Muzny D."/>
            <person name="Mourier T."/>
            <person name="Pain A."/>
            <person name="Lu M."/>
            <person name="Harper D."/>
            <person name="Lindsay R."/>
            <person name="Hauser H."/>
            <person name="James K."/>
            <person name="Quiles M."/>
            <person name="Madan Babu M."/>
            <person name="Saito T."/>
            <person name="Buchrieser C."/>
            <person name="Wardroper A."/>
            <person name="Felder M."/>
            <person name="Thangavelu M."/>
            <person name="Johnson D."/>
            <person name="Knights A."/>
            <person name="Loulseged H."/>
            <person name="Mungall K."/>
            <person name="Oliver K."/>
            <person name="Price C."/>
            <person name="Quail M.A."/>
            <person name="Urushihara H."/>
            <person name="Hernandez J."/>
            <person name="Rabbinowitsch E."/>
            <person name="Steffen D."/>
            <person name="Sanders M."/>
            <person name="Ma J."/>
            <person name="Kohara Y."/>
            <person name="Sharp S."/>
            <person name="Simmonds M."/>
            <person name="Spiegler S."/>
            <person name="Tivey A."/>
            <person name="Sugano S."/>
            <person name="White B."/>
            <person name="Walker D."/>
            <person name="Woodward J."/>
            <person name="Winckler T."/>
            <person name="Tanaka Y."/>
            <person name="Shaulsky G."/>
            <person name="Schleicher M."/>
            <person name="Weinstock G."/>
            <person name="Rosenthal A."/>
            <person name="Cox E.C."/>
            <person name="Chisholm R.L."/>
            <person name="Gibbs R."/>
            <person name="Loomis W.F."/>
            <person name="Platzer M."/>
            <person name="Kay R.R."/>
            <person name="Williams J."/>
            <person name="Dear P.H."/>
            <person name="Noegel A.A."/>
            <person name="Barrell B."/>
            <person name="Kuspa A."/>
        </authorList>
    </citation>
    <scope>NUCLEOTIDE SEQUENCE [LARGE SCALE GENOMIC DNA]</scope>
    <source>
        <strain evidence="3 4">AX4</strain>
    </source>
</reference>
<reference evidence="3 4" key="1">
    <citation type="journal article" date="2002" name="Nature">
        <title>Sequence and analysis of chromosome 2 of Dictyostelium discoideum.</title>
        <authorList>
            <consortium name="Dictyostelium Genome Sequencing Consortium"/>
            <person name="Glockner G."/>
            <person name="Eichinger L."/>
            <person name="Szafranski K."/>
            <person name="Pachebat J.A."/>
            <person name="Bankier A.T."/>
            <person name="Dear P.H."/>
            <person name="Lehmann R."/>
            <person name="Baumgart C."/>
            <person name="Parra G."/>
            <person name="Abril J.F."/>
            <person name="Guigo R."/>
            <person name="Kumpf K."/>
            <person name="Tunggal B."/>
            <person name="Cox E."/>
            <person name="Quail M.A."/>
            <person name="Platzer M."/>
            <person name="Rosenthal A."/>
            <person name="Noegel A.A."/>
        </authorList>
    </citation>
    <scope>NUCLEOTIDE SEQUENCE [LARGE SCALE GENOMIC DNA]</scope>
    <source>
        <strain evidence="3 4">AX4</strain>
    </source>
</reference>